<dbReference type="InterPro" id="IPR012935">
    <property type="entry name" value="NuBaID_N"/>
</dbReference>
<proteinExistence type="predicted"/>
<feature type="region of interest" description="Disordered" evidence="6">
    <location>
        <begin position="13"/>
        <end position="69"/>
    </location>
</feature>
<comment type="subcellular location">
    <subcellularLocation>
        <location evidence="1">Nucleus</location>
    </subcellularLocation>
</comment>
<feature type="domain" description="C3HC-type" evidence="7">
    <location>
        <begin position="138"/>
        <end position="276"/>
    </location>
</feature>
<dbReference type="VEuPathDB" id="FungiDB:CH63R_08125"/>
<dbReference type="SUPFAM" id="SSF57924">
    <property type="entry name" value="Inhibitor of apoptosis (IAP) repeat"/>
    <property type="match status" value="1"/>
</dbReference>
<evidence type="ECO:0000259" key="8">
    <source>
        <dbReference type="Pfam" id="PF08600"/>
    </source>
</evidence>
<dbReference type="GeneID" id="28867206"/>
<accession>A0A1B7YC03</accession>
<dbReference type="Proteomes" id="UP000092177">
    <property type="component" value="Chromosome 5"/>
</dbReference>
<dbReference type="OrthoDB" id="2592092at2759"/>
<feature type="compositionally biased region" description="Low complexity" evidence="6">
    <location>
        <begin position="18"/>
        <end position="29"/>
    </location>
</feature>
<dbReference type="KEGG" id="chig:CH63R_08125"/>
<dbReference type="EMBL" id="LTAN01000005">
    <property type="protein sequence ID" value="OBR09360.1"/>
    <property type="molecule type" value="Genomic_DNA"/>
</dbReference>
<keyword evidence="5" id="KW-0539">Nucleus</keyword>
<feature type="compositionally biased region" description="Polar residues" evidence="6">
    <location>
        <begin position="509"/>
        <end position="519"/>
    </location>
</feature>
<sequence length="545" mass="60272">MNATKRKFNALIQGMGRSSASTKSNDSASLPNESPRPSTTSLQPTDTNSSTATTAMMTTTTTTTNVNNTKTSMSIDEDILLKRRRLQALTEKNAATIKSSPSIRATGPGTTITNVVLKKWTPNSSKVIEVKVASKFAPSDRSELLKRLASFQEITDWTPKPDAVNEIEWAKRGWVCQGKDRVRCTLCNKELVVKLNKREVDGKEVPVLVASDVEEALVDKYSDLIVTAHTEECLWKRQGCDDSLLRLSLTNAKISMEALRHRYDELCGRKPFLPYEFNLRLPEGLDIDNVLSQLPDDFFTNPPPAKDSPDPKQANRVALALALTGWQGLTNPRIGAVPNSASCHTCLRRLGLWMFKSKEVNADGEILVPAPMDHLDPVKEHRFFCPWKNPRTQRLGSAKPGSESDMAAWKCLAQVLKNDAYLRGALDDRPKNRWHSRGASVPSTPVRRGVVPPLTPGGYDSPSAASEPGGDDDEKARDAKDKERWARLRRVKSLFESKNAKKMRRQLSRPGTAQSTVSGAATGDKDNFRLGEESGDDNDDDDDDD</sequence>
<evidence type="ECO:0000256" key="1">
    <source>
        <dbReference type="ARBA" id="ARBA00004123"/>
    </source>
</evidence>
<dbReference type="GO" id="GO:0005634">
    <property type="term" value="C:nucleus"/>
    <property type="evidence" value="ECO:0007669"/>
    <property type="project" value="UniProtKB-SubCell"/>
</dbReference>
<keyword evidence="2" id="KW-0479">Metal-binding</keyword>
<dbReference type="Gene3D" id="1.10.1170.10">
    <property type="entry name" value="Inhibitor Of Apoptosis Protein (2mihbC-IAP-1), Chain A"/>
    <property type="match status" value="1"/>
</dbReference>
<keyword evidence="4" id="KW-0862">Zinc</keyword>
<feature type="region of interest" description="Disordered" evidence="6">
    <location>
        <begin position="428"/>
        <end position="545"/>
    </location>
</feature>
<evidence type="ECO:0000256" key="6">
    <source>
        <dbReference type="SAM" id="MobiDB-lite"/>
    </source>
</evidence>
<feature type="compositionally biased region" description="Basic and acidic residues" evidence="6">
    <location>
        <begin position="523"/>
        <end position="532"/>
    </location>
</feature>
<protein>
    <submittedName>
        <fullName evidence="9">C3hc zinc finger domain-containing protein</fullName>
    </submittedName>
</protein>
<evidence type="ECO:0000313" key="9">
    <source>
        <dbReference type="EMBL" id="OBR09360.1"/>
    </source>
</evidence>
<feature type="domain" description="NuBaID C-terminal" evidence="8">
    <location>
        <begin position="318"/>
        <end position="420"/>
    </location>
</feature>
<evidence type="ECO:0000256" key="4">
    <source>
        <dbReference type="ARBA" id="ARBA00022833"/>
    </source>
</evidence>
<dbReference type="RefSeq" id="XP_018157877.1">
    <property type="nucleotide sequence ID" value="XM_018303099.1"/>
</dbReference>
<dbReference type="Pfam" id="PF07967">
    <property type="entry name" value="zf-C3HC"/>
    <property type="match status" value="1"/>
</dbReference>
<dbReference type="GO" id="GO:0008270">
    <property type="term" value="F:zinc ion binding"/>
    <property type="evidence" value="ECO:0007669"/>
    <property type="project" value="UniProtKB-KW"/>
</dbReference>
<dbReference type="InterPro" id="IPR013909">
    <property type="entry name" value="NuBaID_C"/>
</dbReference>
<dbReference type="AlphaFoldDB" id="A0A1B7YC03"/>
<feature type="compositionally biased region" description="Polar residues" evidence="6">
    <location>
        <begin position="30"/>
        <end position="44"/>
    </location>
</feature>
<feature type="compositionally biased region" description="Basic and acidic residues" evidence="6">
    <location>
        <begin position="474"/>
        <end position="486"/>
    </location>
</feature>
<dbReference type="PANTHER" id="PTHR15835:SF6">
    <property type="entry name" value="ZINC FINGER C3HC-TYPE PROTEIN 1"/>
    <property type="match status" value="1"/>
</dbReference>
<feature type="compositionally biased region" description="Acidic residues" evidence="6">
    <location>
        <begin position="533"/>
        <end position="545"/>
    </location>
</feature>
<organism evidence="9 10">
    <name type="scientific">Colletotrichum higginsianum (strain IMI 349063)</name>
    <name type="common">Crucifer anthracnose fungus</name>
    <dbReference type="NCBI Taxonomy" id="759273"/>
    <lineage>
        <taxon>Eukaryota</taxon>
        <taxon>Fungi</taxon>
        <taxon>Dikarya</taxon>
        <taxon>Ascomycota</taxon>
        <taxon>Pezizomycotina</taxon>
        <taxon>Sordariomycetes</taxon>
        <taxon>Hypocreomycetidae</taxon>
        <taxon>Glomerellales</taxon>
        <taxon>Glomerellaceae</taxon>
        <taxon>Colletotrichum</taxon>
        <taxon>Colletotrichum destructivum species complex</taxon>
    </lineage>
</organism>
<name>A0A1B7YC03_COLHI</name>
<evidence type="ECO:0000259" key="7">
    <source>
        <dbReference type="Pfam" id="PF07967"/>
    </source>
</evidence>
<feature type="compositionally biased region" description="Low complexity" evidence="6">
    <location>
        <begin position="45"/>
        <end position="69"/>
    </location>
</feature>
<reference evidence="10" key="1">
    <citation type="journal article" date="2017" name="BMC Genomics">
        <title>Gapless genome assembly of Colletotrichum higginsianum reveals chromosome structure and association of transposable elements with secondary metabolite gene clusters.</title>
        <authorList>
            <person name="Dallery J.-F."/>
            <person name="Lapalu N."/>
            <person name="Zampounis A."/>
            <person name="Pigne S."/>
            <person name="Luyten I."/>
            <person name="Amselem J."/>
            <person name="Wittenberg A.H.J."/>
            <person name="Zhou S."/>
            <person name="de Queiroz M.V."/>
            <person name="Robin G.P."/>
            <person name="Auger A."/>
            <person name="Hainaut M."/>
            <person name="Henrissat B."/>
            <person name="Kim K.-T."/>
            <person name="Lee Y.-H."/>
            <person name="Lespinet O."/>
            <person name="Schwartz D.C."/>
            <person name="Thon M.R."/>
            <person name="O'Connell R.J."/>
        </authorList>
    </citation>
    <scope>NUCLEOTIDE SEQUENCE [LARGE SCALE GENOMIC DNA]</scope>
    <source>
        <strain evidence="10">IMI 349063</strain>
    </source>
</reference>
<evidence type="ECO:0000313" key="10">
    <source>
        <dbReference type="Proteomes" id="UP000092177"/>
    </source>
</evidence>
<dbReference type="Pfam" id="PF08600">
    <property type="entry name" value="NuBaID_C"/>
    <property type="match status" value="1"/>
</dbReference>
<evidence type="ECO:0000256" key="3">
    <source>
        <dbReference type="ARBA" id="ARBA00022771"/>
    </source>
</evidence>
<keyword evidence="3" id="KW-0863">Zinc-finger</keyword>
<evidence type="ECO:0000256" key="2">
    <source>
        <dbReference type="ARBA" id="ARBA00022723"/>
    </source>
</evidence>
<comment type="caution">
    <text evidence="9">The sequence shown here is derived from an EMBL/GenBank/DDBJ whole genome shotgun (WGS) entry which is preliminary data.</text>
</comment>
<dbReference type="PANTHER" id="PTHR15835">
    <property type="entry name" value="NUCLEAR-INTERACTING PARTNER OF ALK"/>
    <property type="match status" value="1"/>
</dbReference>
<gene>
    <name evidence="9" type="ORF">CH63R_08125</name>
</gene>
<evidence type="ECO:0000256" key="5">
    <source>
        <dbReference type="ARBA" id="ARBA00023242"/>
    </source>
</evidence>
<keyword evidence="10" id="KW-1185">Reference proteome</keyword>